<reference evidence="3" key="2">
    <citation type="journal article" date="2023" name="Science">
        <title>Genomic signatures of disease resistance in endangered staghorn corals.</title>
        <authorList>
            <person name="Vollmer S.V."/>
            <person name="Selwyn J.D."/>
            <person name="Despard B.A."/>
            <person name="Roesel C.L."/>
        </authorList>
    </citation>
    <scope>NUCLEOTIDE SEQUENCE</scope>
    <source>
        <strain evidence="3">K2</strain>
    </source>
</reference>
<feature type="region of interest" description="Disordered" evidence="2">
    <location>
        <begin position="1"/>
        <end position="46"/>
    </location>
</feature>
<dbReference type="EMBL" id="JARQWQ010000006">
    <property type="protein sequence ID" value="KAK2571219.1"/>
    <property type="molecule type" value="Genomic_DNA"/>
</dbReference>
<name>A0AAD9VEA6_ACRCE</name>
<gene>
    <name evidence="3" type="ORF">P5673_003785</name>
</gene>
<protein>
    <submittedName>
        <fullName evidence="3">Uncharacterized protein</fullName>
    </submittedName>
</protein>
<keyword evidence="4" id="KW-1185">Reference proteome</keyword>
<accession>A0AAD9VEA6</accession>
<feature type="coiled-coil region" evidence="1">
    <location>
        <begin position="58"/>
        <end position="85"/>
    </location>
</feature>
<evidence type="ECO:0000313" key="3">
    <source>
        <dbReference type="EMBL" id="KAK2571219.1"/>
    </source>
</evidence>
<comment type="caution">
    <text evidence="3">The sequence shown here is derived from an EMBL/GenBank/DDBJ whole genome shotgun (WGS) entry which is preliminary data.</text>
</comment>
<proteinExistence type="predicted"/>
<evidence type="ECO:0000313" key="4">
    <source>
        <dbReference type="Proteomes" id="UP001249851"/>
    </source>
</evidence>
<keyword evidence="1" id="KW-0175">Coiled coil</keyword>
<organism evidence="3 4">
    <name type="scientific">Acropora cervicornis</name>
    <name type="common">Staghorn coral</name>
    <dbReference type="NCBI Taxonomy" id="6130"/>
    <lineage>
        <taxon>Eukaryota</taxon>
        <taxon>Metazoa</taxon>
        <taxon>Cnidaria</taxon>
        <taxon>Anthozoa</taxon>
        <taxon>Hexacorallia</taxon>
        <taxon>Scleractinia</taxon>
        <taxon>Astrocoeniina</taxon>
        <taxon>Acroporidae</taxon>
        <taxon>Acropora</taxon>
    </lineage>
</organism>
<reference evidence="3" key="1">
    <citation type="journal article" date="2023" name="G3 (Bethesda)">
        <title>Whole genome assembly and annotation of the endangered Caribbean coral Acropora cervicornis.</title>
        <authorList>
            <person name="Selwyn J.D."/>
            <person name="Vollmer S.V."/>
        </authorList>
    </citation>
    <scope>NUCLEOTIDE SEQUENCE</scope>
    <source>
        <strain evidence="3">K2</strain>
    </source>
</reference>
<dbReference type="AlphaFoldDB" id="A0AAD9VEA6"/>
<sequence length="144" mass="16306">MSSSEEEVQFSDENSDESPLSSSPEYEIEHESDGAFASPSASEDEDVAAAFAEEPLADAEWTAQYERERKDNEELEKQLKDRLEGTVAVSVFLRSVSYREFTRLVYGRMGNTRIPLPACAYSAIRKQFPINKDENYVGFELDDD</sequence>
<dbReference type="PANTHER" id="PTHR36981:SF1">
    <property type="entry name" value="P2X PURINORECEPTOR 7 INTRACELLULAR DOMAIN-CONTAINING PROTEIN"/>
    <property type="match status" value="1"/>
</dbReference>
<dbReference type="PANTHER" id="PTHR36981">
    <property type="entry name" value="ZGC:195170"/>
    <property type="match status" value="1"/>
</dbReference>
<feature type="compositionally biased region" description="Acidic residues" evidence="2">
    <location>
        <begin position="1"/>
        <end position="16"/>
    </location>
</feature>
<evidence type="ECO:0000256" key="1">
    <source>
        <dbReference type="SAM" id="Coils"/>
    </source>
</evidence>
<evidence type="ECO:0000256" key="2">
    <source>
        <dbReference type="SAM" id="MobiDB-lite"/>
    </source>
</evidence>
<dbReference type="Proteomes" id="UP001249851">
    <property type="component" value="Unassembled WGS sequence"/>
</dbReference>